<evidence type="ECO:0000256" key="3">
    <source>
        <dbReference type="ARBA" id="ARBA00023211"/>
    </source>
</evidence>
<evidence type="ECO:0000256" key="4">
    <source>
        <dbReference type="HAMAP-Rule" id="MF_00740"/>
    </source>
</evidence>
<gene>
    <name evidence="4" type="primary">deoB</name>
    <name evidence="7" type="ORF">IV60_GL000757</name>
</gene>
<dbReference type="EC" id="5.4.2.7" evidence="4 5"/>
<accession>A0ABR5Q2W3</accession>
<dbReference type="Pfam" id="PF01676">
    <property type="entry name" value="Metalloenzyme"/>
    <property type="match status" value="1"/>
</dbReference>
<keyword evidence="3 4" id="KW-0464">Manganese</keyword>
<comment type="pathway">
    <text evidence="4">Carbohydrate degradation; 2-deoxy-D-ribose 1-phosphate degradation; D-glyceraldehyde 3-phosphate and acetaldehyde from 2-deoxy-alpha-D-ribose 1-phosphate: step 1/2.</text>
</comment>
<keyword evidence="4" id="KW-0963">Cytoplasm</keyword>
<feature type="binding site" evidence="4">
    <location>
        <position position="310"/>
    </location>
    <ligand>
        <name>Mn(2+)</name>
        <dbReference type="ChEBI" id="CHEBI:29035"/>
        <label>2</label>
    </ligand>
</feature>
<dbReference type="CDD" id="cd16009">
    <property type="entry name" value="PPM"/>
    <property type="match status" value="1"/>
</dbReference>
<feature type="binding site" evidence="4">
    <location>
        <position position="347"/>
    </location>
    <ligand>
        <name>Mn(2+)</name>
        <dbReference type="ChEBI" id="CHEBI:29035"/>
        <label>1</label>
    </ligand>
</feature>
<comment type="function">
    <text evidence="4">Isomerase that catalyzes the conversion of deoxy-ribose 1-phosphate (dRib-1-P) and ribose 1-phosphate (Rib-1-P) to deoxy-ribose 5-phosphate (dRib-5-P) and ribose 5-phosphate (Rib-5-P), respectively.</text>
</comment>
<dbReference type="HAMAP" id="MF_00740">
    <property type="entry name" value="Phosphopentomut"/>
    <property type="match status" value="1"/>
</dbReference>
<dbReference type="SUPFAM" id="SSF53649">
    <property type="entry name" value="Alkaline phosphatase-like"/>
    <property type="match status" value="1"/>
</dbReference>
<dbReference type="NCBIfam" id="NF003766">
    <property type="entry name" value="PRK05362.1"/>
    <property type="match status" value="1"/>
</dbReference>
<feature type="binding site" evidence="4">
    <location>
        <position position="358"/>
    </location>
    <ligand>
        <name>Mn(2+)</name>
        <dbReference type="ChEBI" id="CHEBI:29035"/>
        <label>2</label>
    </ligand>
</feature>
<feature type="binding site" evidence="4">
    <location>
        <position position="305"/>
    </location>
    <ligand>
        <name>Mn(2+)</name>
        <dbReference type="ChEBI" id="CHEBI:29035"/>
        <label>2</label>
    </ligand>
</feature>
<dbReference type="PANTHER" id="PTHR21110:SF0">
    <property type="entry name" value="PHOSPHOPENTOMUTASE"/>
    <property type="match status" value="1"/>
</dbReference>
<evidence type="ECO:0000259" key="6">
    <source>
        <dbReference type="Pfam" id="PF01676"/>
    </source>
</evidence>
<comment type="cofactor">
    <cofactor evidence="4">
        <name>Mn(2+)</name>
        <dbReference type="ChEBI" id="CHEBI:29035"/>
    </cofactor>
    <text evidence="4">Binds 2 manganese ions.</text>
</comment>
<dbReference type="InterPro" id="IPR017850">
    <property type="entry name" value="Alkaline_phosphatase_core_sf"/>
</dbReference>
<evidence type="ECO:0000256" key="1">
    <source>
        <dbReference type="ARBA" id="ARBA00010373"/>
    </source>
</evidence>
<feature type="domain" description="Metalloenzyme" evidence="6">
    <location>
        <begin position="21"/>
        <end position="397"/>
    </location>
</feature>
<name>A0ABR5Q2W3_9ACTN</name>
<dbReference type="InterPro" id="IPR006124">
    <property type="entry name" value="Metalloenzyme"/>
</dbReference>
<comment type="catalytic activity">
    <reaction evidence="4">
        <text>2-deoxy-alpha-D-ribose 1-phosphate = 2-deoxy-D-ribose 5-phosphate</text>
        <dbReference type="Rhea" id="RHEA:27658"/>
        <dbReference type="ChEBI" id="CHEBI:57259"/>
        <dbReference type="ChEBI" id="CHEBI:62877"/>
        <dbReference type="EC" id="5.4.2.7"/>
    </reaction>
</comment>
<dbReference type="InterPro" id="IPR010045">
    <property type="entry name" value="DeoB"/>
</dbReference>
<reference evidence="7 8" key="1">
    <citation type="journal article" date="2015" name="Genome Announc.">
        <title>Expanding the biotechnology potential of lactobacilli through comparative genomics of 213 strains and associated genera.</title>
        <authorList>
            <person name="Sun Z."/>
            <person name="Harris H.M."/>
            <person name="McCann A."/>
            <person name="Guo C."/>
            <person name="Argimon S."/>
            <person name="Zhang W."/>
            <person name="Yang X."/>
            <person name="Jeffery I.B."/>
            <person name="Cooney J.C."/>
            <person name="Kagawa T.F."/>
            <person name="Liu W."/>
            <person name="Song Y."/>
            <person name="Salvetti E."/>
            <person name="Wrobel A."/>
            <person name="Rasinkangas P."/>
            <person name="Parkhill J."/>
            <person name="Rea M.C."/>
            <person name="O'Sullivan O."/>
            <person name="Ritari J."/>
            <person name="Douillard F.P."/>
            <person name="Paul Ross R."/>
            <person name="Yang R."/>
            <person name="Briner A.E."/>
            <person name="Felis G.E."/>
            <person name="de Vos W.M."/>
            <person name="Barrangou R."/>
            <person name="Klaenhammer T.R."/>
            <person name="Caufield P.W."/>
            <person name="Cui Y."/>
            <person name="Zhang H."/>
            <person name="O'Toole P.W."/>
        </authorList>
    </citation>
    <scope>NUCLEOTIDE SEQUENCE [LARGE SCALE GENOMIC DNA]</scope>
    <source>
        <strain evidence="7 8">DSM 7090</strain>
    </source>
</reference>
<dbReference type="EMBL" id="JQCP01000002">
    <property type="protein sequence ID" value="KRO02326.1"/>
    <property type="molecule type" value="Genomic_DNA"/>
</dbReference>
<dbReference type="PIRSF" id="PIRSF001491">
    <property type="entry name" value="Ppentomutase"/>
    <property type="match status" value="1"/>
</dbReference>
<comment type="subcellular location">
    <subcellularLocation>
        <location evidence="4">Cytoplasm</location>
    </subcellularLocation>
</comment>
<dbReference type="Proteomes" id="UP000051927">
    <property type="component" value="Unassembled WGS sequence"/>
</dbReference>
<comment type="similarity">
    <text evidence="1 4">Belongs to the phosphopentomutase family.</text>
</comment>
<comment type="catalytic activity">
    <reaction evidence="4">
        <text>alpha-D-ribose 1-phosphate = D-ribose 5-phosphate</text>
        <dbReference type="Rhea" id="RHEA:18793"/>
        <dbReference type="ChEBI" id="CHEBI:57720"/>
        <dbReference type="ChEBI" id="CHEBI:78346"/>
        <dbReference type="EC" id="5.4.2.7"/>
    </reaction>
</comment>
<dbReference type="PANTHER" id="PTHR21110">
    <property type="entry name" value="PHOSPHOPENTOMUTASE"/>
    <property type="match status" value="1"/>
</dbReference>
<organism evidence="7 8">
    <name type="scientific">Lancefieldella rimae</name>
    <dbReference type="NCBI Taxonomy" id="1383"/>
    <lineage>
        <taxon>Bacteria</taxon>
        <taxon>Bacillati</taxon>
        <taxon>Actinomycetota</taxon>
        <taxon>Coriobacteriia</taxon>
        <taxon>Coriobacteriales</taxon>
        <taxon>Atopobiaceae</taxon>
        <taxon>Lancefieldella</taxon>
    </lineage>
</organism>
<dbReference type="Gene3D" id="3.40.720.10">
    <property type="entry name" value="Alkaline Phosphatase, subunit A"/>
    <property type="match status" value="1"/>
</dbReference>
<dbReference type="SUPFAM" id="SSF143856">
    <property type="entry name" value="DeoB insert domain-like"/>
    <property type="match status" value="1"/>
</dbReference>
<keyword evidence="4" id="KW-0413">Isomerase</keyword>
<dbReference type="NCBIfam" id="TIGR01696">
    <property type="entry name" value="deoB"/>
    <property type="match status" value="1"/>
</dbReference>
<keyword evidence="2 4" id="KW-0479">Metal-binding</keyword>
<evidence type="ECO:0000256" key="5">
    <source>
        <dbReference type="NCBIfam" id="TIGR01696"/>
    </source>
</evidence>
<keyword evidence="8" id="KW-1185">Reference proteome</keyword>
<protein>
    <recommendedName>
        <fullName evidence="4 5">Phosphopentomutase</fullName>
        <ecNumber evidence="4 5">5.4.2.7</ecNumber>
    </recommendedName>
    <alternativeName>
        <fullName evidence="4">Phosphodeoxyribomutase</fullName>
    </alternativeName>
</protein>
<evidence type="ECO:0000313" key="7">
    <source>
        <dbReference type="EMBL" id="KRO02326.1"/>
    </source>
</evidence>
<proteinExistence type="inferred from homology"/>
<evidence type="ECO:0000256" key="2">
    <source>
        <dbReference type="ARBA" id="ARBA00022723"/>
    </source>
</evidence>
<dbReference type="InterPro" id="IPR024052">
    <property type="entry name" value="Phosphopentomutase_DeoB_cap_sf"/>
</dbReference>
<feature type="binding site" evidence="4">
    <location>
        <position position="29"/>
    </location>
    <ligand>
        <name>Mn(2+)</name>
        <dbReference type="ChEBI" id="CHEBI:29035"/>
        <label>1</label>
    </ligand>
</feature>
<feature type="binding site" evidence="4">
    <location>
        <position position="346"/>
    </location>
    <ligand>
        <name>Mn(2+)</name>
        <dbReference type="ChEBI" id="CHEBI:29035"/>
        <label>1</label>
    </ligand>
</feature>
<evidence type="ECO:0000313" key="8">
    <source>
        <dbReference type="Proteomes" id="UP000051927"/>
    </source>
</evidence>
<dbReference type="Gene3D" id="3.30.70.1250">
    <property type="entry name" value="Phosphopentomutase"/>
    <property type="match status" value="1"/>
</dbReference>
<sequence>MWLLLDLSKEASAEQEVSMAKRVFVVVLDSFGIGEEPDAPAYGDEGSNTLCACGTSPCLHIPHMTELGLLNIDGALDSVYKTNLTPIEHPTGAFARMQERSAGKDTTVGHWEMAGVISPERFPTYPEGFPKEIIEEFERQTGRKVLCNKPYSGTEVIKDFGKEMVDTGALIVYTSADSVFQIAAHEDVVPVETLYEYCRIARKILQGKHGVARVIARPFEGEWPYARTSRRHDFSLEPTGTTMLDQLKDHGFDVLSIGKIYDIFAHRGTTDHVFTSGNPEGIEKTIEATHKDFHGLCFTNLVDTDMIYGHRNDVDGYAKALSYFDEKLPEIMAGLGEDDLLMITADHGCDPVTPSTDHSREYVPWLICGPRVKAGANLHTLPTFADLAETVLAYLGAPQLGVGTSHVSEILKED</sequence>
<comment type="caution">
    <text evidence="7">The sequence shown here is derived from an EMBL/GenBank/DDBJ whole genome shotgun (WGS) entry which is preliminary data.</text>
</comment>